<organism evidence="2 3">
    <name type="scientific">Tanacetum coccineum</name>
    <dbReference type="NCBI Taxonomy" id="301880"/>
    <lineage>
        <taxon>Eukaryota</taxon>
        <taxon>Viridiplantae</taxon>
        <taxon>Streptophyta</taxon>
        <taxon>Embryophyta</taxon>
        <taxon>Tracheophyta</taxon>
        <taxon>Spermatophyta</taxon>
        <taxon>Magnoliopsida</taxon>
        <taxon>eudicotyledons</taxon>
        <taxon>Gunneridae</taxon>
        <taxon>Pentapetalae</taxon>
        <taxon>asterids</taxon>
        <taxon>campanulids</taxon>
        <taxon>Asterales</taxon>
        <taxon>Asteraceae</taxon>
        <taxon>Asteroideae</taxon>
        <taxon>Anthemideae</taxon>
        <taxon>Anthemidinae</taxon>
        <taxon>Tanacetum</taxon>
    </lineage>
</organism>
<gene>
    <name evidence="2" type="ORF">Tco_0892376</name>
</gene>
<reference evidence="2" key="1">
    <citation type="journal article" date="2022" name="Int. J. Mol. Sci.">
        <title>Draft Genome of Tanacetum Coccineum: Genomic Comparison of Closely Related Tanacetum-Family Plants.</title>
        <authorList>
            <person name="Yamashiro T."/>
            <person name="Shiraishi A."/>
            <person name="Nakayama K."/>
            <person name="Satake H."/>
        </authorList>
    </citation>
    <scope>NUCLEOTIDE SEQUENCE</scope>
</reference>
<dbReference type="Proteomes" id="UP001151760">
    <property type="component" value="Unassembled WGS sequence"/>
</dbReference>
<feature type="compositionally biased region" description="Acidic residues" evidence="1">
    <location>
        <begin position="396"/>
        <end position="410"/>
    </location>
</feature>
<protein>
    <submittedName>
        <fullName evidence="2">Uncharacterized protein</fullName>
    </submittedName>
</protein>
<feature type="region of interest" description="Disordered" evidence="1">
    <location>
        <begin position="273"/>
        <end position="410"/>
    </location>
</feature>
<feature type="compositionally biased region" description="Basic and acidic residues" evidence="1">
    <location>
        <begin position="370"/>
        <end position="382"/>
    </location>
</feature>
<accession>A0ABQ5CB39</accession>
<sequence>MDNIRAQQKALDDELVAPANRLKIGKSNLRLSSNIKSKEPTLQVVLDALKLTPFYKAFKITVDVPEIYMHEFWVTVSRHHSSLRFKLNGKSHIVNVDNFKDMLKICPKLPGQKFKEPPLEEEIISFIRDLGHTGEIKFLSDVNVNHMHQPWRSFAAIINKCLSGKTTALESICLSRAQILWGNVSVKKLTMSTYCGKTWCFKWRTRTLRRTMTCIIHDSPKLLIDTMQRIKQYQGETRCFGIMPGMGLHVYHYEGLIKLLKKKESSLTAREISCQEEEPIESSMAKKADTDSQLSRPVVQRAVKETGVKPGVPDVPSYNSDDEQISWKSSDEEDDDEVSLNDDDNDVANQDDENQDDDNEKTDLDNDGDDFVHPKFSTHDDDANNEEVQGANNEEEKMEEEATHEEDEANELYRDVNVNLEGRDITMTDAPLPNVQATQETEDTHVILTAPINPEGQ</sequence>
<evidence type="ECO:0000313" key="3">
    <source>
        <dbReference type="Proteomes" id="UP001151760"/>
    </source>
</evidence>
<dbReference type="EMBL" id="BQNB010013968">
    <property type="protein sequence ID" value="GJT22439.1"/>
    <property type="molecule type" value="Genomic_DNA"/>
</dbReference>
<evidence type="ECO:0000256" key="1">
    <source>
        <dbReference type="SAM" id="MobiDB-lite"/>
    </source>
</evidence>
<proteinExistence type="predicted"/>
<reference evidence="2" key="2">
    <citation type="submission" date="2022-01" db="EMBL/GenBank/DDBJ databases">
        <authorList>
            <person name="Yamashiro T."/>
            <person name="Shiraishi A."/>
            <person name="Satake H."/>
            <person name="Nakayama K."/>
        </authorList>
    </citation>
    <scope>NUCLEOTIDE SEQUENCE</scope>
</reference>
<feature type="compositionally biased region" description="Acidic residues" evidence="1">
    <location>
        <begin position="331"/>
        <end position="369"/>
    </location>
</feature>
<comment type="caution">
    <text evidence="2">The sequence shown here is derived from an EMBL/GenBank/DDBJ whole genome shotgun (WGS) entry which is preliminary data.</text>
</comment>
<evidence type="ECO:0000313" key="2">
    <source>
        <dbReference type="EMBL" id="GJT22439.1"/>
    </source>
</evidence>
<keyword evidence="3" id="KW-1185">Reference proteome</keyword>
<name>A0ABQ5CB39_9ASTR</name>